<dbReference type="PANTHER" id="PTHR47739">
    <property type="entry name" value="TRNA1(VAL) (ADENINE(37)-N6)-METHYLTRANSFERASE"/>
    <property type="match status" value="1"/>
</dbReference>
<organism evidence="4 5">
    <name type="scientific">Sediminimonas qiaohouensis</name>
    <dbReference type="NCBI Taxonomy" id="552061"/>
    <lineage>
        <taxon>Bacteria</taxon>
        <taxon>Pseudomonadati</taxon>
        <taxon>Pseudomonadota</taxon>
        <taxon>Alphaproteobacteria</taxon>
        <taxon>Rhodobacterales</taxon>
        <taxon>Roseobacteraceae</taxon>
        <taxon>Sediminimonas</taxon>
    </lineage>
</organism>
<dbReference type="InterPro" id="IPR029063">
    <property type="entry name" value="SAM-dependent_MTases_sf"/>
</dbReference>
<dbReference type="Proteomes" id="UP000483078">
    <property type="component" value="Unassembled WGS sequence"/>
</dbReference>
<dbReference type="InterPro" id="IPR002052">
    <property type="entry name" value="DNA_methylase_N6_adenine_CS"/>
</dbReference>
<reference evidence="4 5" key="1">
    <citation type="submission" date="2019-06" db="EMBL/GenBank/DDBJ databases">
        <title>Enrichment of Autotrophic Halophilic Microorganisms from Red Sea Brine Pool Using Microbial Electrosynthesis System.</title>
        <authorList>
            <person name="Alqahtani M.F."/>
            <person name="Bajracharya S."/>
            <person name="Katuri K.P."/>
            <person name="Ali M."/>
            <person name="Saikaly P.E."/>
        </authorList>
    </citation>
    <scope>NUCLEOTIDE SEQUENCE [LARGE SCALE GENOMIC DNA]</scope>
    <source>
        <strain evidence="4">MES6</strain>
    </source>
</reference>
<dbReference type="GO" id="GO:0003676">
    <property type="term" value="F:nucleic acid binding"/>
    <property type="evidence" value="ECO:0007669"/>
    <property type="project" value="InterPro"/>
</dbReference>
<sequence length="256" mass="27361">MSDADLTHDAYLNGRFRVWQPARGYRAGIDPVLLAAAVPAQPGQSVLELGCGVGVASLALAARVPGLRLTGIEAQARYADLARDNAAQAGADLEVITGDLAQMPDALRQQQFDHVIANPPYYIADTRTAGRDSGREAAHAEATPLADWIDTARRRTAPRGYLTLIHRAERLAALLPLVEAHFGGIEVLPLVPRTGRAAGLILLRARKGARAALCLHHGLVMHEGAAHDGDRESYSAALRAALRDGAALPWPSRRHL</sequence>
<dbReference type="RefSeq" id="WP_273248254.1">
    <property type="nucleotide sequence ID" value="NZ_VENJ01000004.1"/>
</dbReference>
<dbReference type="CDD" id="cd02440">
    <property type="entry name" value="AdoMet_MTases"/>
    <property type="match status" value="1"/>
</dbReference>
<dbReference type="GO" id="GO:0008170">
    <property type="term" value="F:N-methyltransferase activity"/>
    <property type="evidence" value="ECO:0007669"/>
    <property type="project" value="UniProtKB-ARBA"/>
</dbReference>
<dbReference type="GO" id="GO:0008757">
    <property type="term" value="F:S-adenosylmethionine-dependent methyltransferase activity"/>
    <property type="evidence" value="ECO:0007669"/>
    <property type="project" value="UniProtKB-ARBA"/>
</dbReference>
<dbReference type="EMBL" id="VENJ01000004">
    <property type="protein sequence ID" value="MTJ03680.1"/>
    <property type="molecule type" value="Genomic_DNA"/>
</dbReference>
<dbReference type="Gene3D" id="3.40.50.150">
    <property type="entry name" value="Vaccinia Virus protein VP39"/>
    <property type="match status" value="1"/>
</dbReference>
<keyword evidence="4" id="KW-0808">Transferase</keyword>
<evidence type="ECO:0000259" key="3">
    <source>
        <dbReference type="Pfam" id="PF05175"/>
    </source>
</evidence>
<dbReference type="Pfam" id="PF05175">
    <property type="entry name" value="MTS"/>
    <property type="match status" value="1"/>
</dbReference>
<accession>A0A7C9LLY3</accession>
<comment type="caution">
    <text evidence="4">The sequence shown here is derived from an EMBL/GenBank/DDBJ whole genome shotgun (WGS) entry which is preliminary data.</text>
</comment>
<dbReference type="InterPro" id="IPR050210">
    <property type="entry name" value="tRNA_Adenine-N(6)_MTase"/>
</dbReference>
<keyword evidence="2" id="KW-0949">S-adenosyl-L-methionine</keyword>
<dbReference type="PANTHER" id="PTHR47739:SF1">
    <property type="entry name" value="TRNA1(VAL) (ADENINE(37)-N6)-METHYLTRANSFERASE"/>
    <property type="match status" value="1"/>
</dbReference>
<evidence type="ECO:0000256" key="2">
    <source>
        <dbReference type="ARBA" id="ARBA00022691"/>
    </source>
</evidence>
<evidence type="ECO:0000256" key="1">
    <source>
        <dbReference type="ARBA" id="ARBA00022603"/>
    </source>
</evidence>
<feature type="domain" description="Methyltransferase small" evidence="3">
    <location>
        <begin position="33"/>
        <end position="123"/>
    </location>
</feature>
<keyword evidence="1 4" id="KW-0489">Methyltransferase</keyword>
<protein>
    <submittedName>
        <fullName evidence="4">Methyltransferase</fullName>
    </submittedName>
</protein>
<proteinExistence type="predicted"/>
<evidence type="ECO:0000313" key="5">
    <source>
        <dbReference type="Proteomes" id="UP000483078"/>
    </source>
</evidence>
<dbReference type="PROSITE" id="PS00092">
    <property type="entry name" value="N6_MTASE"/>
    <property type="match status" value="1"/>
</dbReference>
<gene>
    <name evidence="4" type="ORF">FH759_03150</name>
</gene>
<dbReference type="GO" id="GO:0032259">
    <property type="term" value="P:methylation"/>
    <property type="evidence" value="ECO:0007669"/>
    <property type="project" value="UniProtKB-KW"/>
</dbReference>
<evidence type="ECO:0000313" key="4">
    <source>
        <dbReference type="EMBL" id="MTJ03680.1"/>
    </source>
</evidence>
<dbReference type="InterPro" id="IPR007848">
    <property type="entry name" value="Small_mtfrase_dom"/>
</dbReference>
<dbReference type="AlphaFoldDB" id="A0A7C9LLY3"/>
<dbReference type="SUPFAM" id="SSF53335">
    <property type="entry name" value="S-adenosyl-L-methionine-dependent methyltransferases"/>
    <property type="match status" value="1"/>
</dbReference>
<name>A0A7C9LLY3_9RHOB</name>